<keyword evidence="2" id="KW-1003">Cell membrane</keyword>
<organism evidence="9 10">
    <name type="scientific">Cnuibacter physcomitrellae</name>
    <dbReference type="NCBI Taxonomy" id="1619308"/>
    <lineage>
        <taxon>Bacteria</taxon>
        <taxon>Bacillati</taxon>
        <taxon>Actinomycetota</taxon>
        <taxon>Actinomycetes</taxon>
        <taxon>Micrococcales</taxon>
        <taxon>Microbacteriaceae</taxon>
        <taxon>Cnuibacter</taxon>
    </lineage>
</organism>
<feature type="transmembrane region" description="Helical" evidence="8">
    <location>
        <begin position="231"/>
        <end position="253"/>
    </location>
</feature>
<feature type="transmembrane region" description="Helical" evidence="8">
    <location>
        <begin position="349"/>
        <end position="369"/>
    </location>
</feature>
<keyword evidence="10" id="KW-1185">Reference proteome</keyword>
<dbReference type="InterPro" id="IPR024528">
    <property type="entry name" value="ThrE_2"/>
</dbReference>
<feature type="transmembrane region" description="Helical" evidence="8">
    <location>
        <begin position="265"/>
        <end position="287"/>
    </location>
</feature>
<evidence type="ECO:0000256" key="2">
    <source>
        <dbReference type="ARBA" id="ARBA00022475"/>
    </source>
</evidence>
<feature type="transmembrane region" description="Helical" evidence="8">
    <location>
        <begin position="178"/>
        <end position="196"/>
    </location>
</feature>
<evidence type="ECO:0000256" key="5">
    <source>
        <dbReference type="ARBA" id="ARBA00023136"/>
    </source>
</evidence>
<dbReference type="Proteomes" id="UP000192775">
    <property type="component" value="Chromosome"/>
</dbReference>
<dbReference type="GO" id="GO:0005886">
    <property type="term" value="C:plasma membrane"/>
    <property type="evidence" value="ECO:0007669"/>
    <property type="project" value="UniProtKB-SubCell"/>
</dbReference>
<accession>A0A1X9LP28</accession>
<reference evidence="9 10" key="1">
    <citation type="submission" date="2017-04" db="EMBL/GenBank/DDBJ databases">
        <authorList>
            <person name="Afonso C.L."/>
            <person name="Miller P.J."/>
            <person name="Scott M.A."/>
            <person name="Spackman E."/>
            <person name="Goraichik I."/>
            <person name="Dimitrov K.M."/>
            <person name="Suarez D.L."/>
            <person name="Swayne D.E."/>
        </authorList>
    </citation>
    <scope>NUCLEOTIDE SEQUENCE [LARGE SCALE GENOMIC DNA]</scope>
    <source>
        <strain evidence="10">XA(T)</strain>
    </source>
</reference>
<dbReference type="RefSeq" id="WP_085021071.1">
    <property type="nucleotide sequence ID" value="NZ_BMHD01000001.1"/>
</dbReference>
<evidence type="ECO:0000256" key="3">
    <source>
        <dbReference type="ARBA" id="ARBA00022692"/>
    </source>
</evidence>
<evidence type="ECO:0000256" key="1">
    <source>
        <dbReference type="ARBA" id="ARBA00004651"/>
    </source>
</evidence>
<name>A0A1X9LP28_9MICO</name>
<feature type="compositionally biased region" description="Low complexity" evidence="7">
    <location>
        <begin position="11"/>
        <end position="26"/>
    </location>
</feature>
<feature type="region of interest" description="Disordered" evidence="7">
    <location>
        <begin position="1"/>
        <end position="27"/>
    </location>
</feature>
<evidence type="ECO:0000256" key="7">
    <source>
        <dbReference type="SAM" id="MobiDB-lite"/>
    </source>
</evidence>
<dbReference type="PANTHER" id="PTHR34390:SF2">
    <property type="entry name" value="SUCCINATE TRANSPORTER SUBUNIT YJJP-RELATED"/>
    <property type="match status" value="1"/>
</dbReference>
<evidence type="ECO:0000313" key="10">
    <source>
        <dbReference type="Proteomes" id="UP000192775"/>
    </source>
</evidence>
<comment type="similarity">
    <text evidence="6">Belongs to the ThrE exporter (TC 2.A.79) family.</text>
</comment>
<dbReference type="KEGG" id="cphy:B5808_18150"/>
<dbReference type="GO" id="GO:0015744">
    <property type="term" value="P:succinate transport"/>
    <property type="evidence" value="ECO:0007669"/>
    <property type="project" value="TreeGrafter"/>
</dbReference>
<dbReference type="GO" id="GO:0022857">
    <property type="term" value="F:transmembrane transporter activity"/>
    <property type="evidence" value="ECO:0007669"/>
    <property type="project" value="InterPro"/>
</dbReference>
<feature type="transmembrane region" description="Helical" evidence="8">
    <location>
        <begin position="299"/>
        <end position="318"/>
    </location>
</feature>
<gene>
    <name evidence="9" type="ORF">B5808_18150</name>
</gene>
<comment type="subcellular location">
    <subcellularLocation>
        <location evidence="1">Cell membrane</location>
        <topology evidence="1">Multi-pass membrane protein</topology>
    </subcellularLocation>
</comment>
<keyword evidence="4 8" id="KW-1133">Transmembrane helix</keyword>
<keyword evidence="5 8" id="KW-0472">Membrane</keyword>
<feature type="transmembrane region" description="Helical" evidence="8">
    <location>
        <begin position="203"/>
        <end position="225"/>
    </location>
</feature>
<dbReference type="Pfam" id="PF06738">
    <property type="entry name" value="ThrE"/>
    <property type="match status" value="1"/>
</dbReference>
<keyword evidence="3 8" id="KW-0812">Transmembrane</keyword>
<feature type="transmembrane region" description="Helical" evidence="8">
    <location>
        <begin position="325"/>
        <end position="343"/>
    </location>
</feature>
<feature type="transmembrane region" description="Helical" evidence="8">
    <location>
        <begin position="376"/>
        <end position="398"/>
    </location>
</feature>
<protein>
    <submittedName>
        <fullName evidence="9">Uncharacterized protein</fullName>
    </submittedName>
</protein>
<feature type="transmembrane region" description="Helical" evidence="8">
    <location>
        <begin position="152"/>
        <end position="172"/>
    </location>
</feature>
<dbReference type="InterPro" id="IPR050539">
    <property type="entry name" value="ThrE_Dicarb/AminoAcid_Exp"/>
</dbReference>
<dbReference type="EMBL" id="CP020715">
    <property type="protein sequence ID" value="ARJ06933.1"/>
    <property type="molecule type" value="Genomic_DNA"/>
</dbReference>
<sequence>MSDRRDTRQGAASPSSSAAVTTTATAADEERLVADALATLHANGAESDRTRARAAQLSAALGRSVTVDLGWNRSTITIGPRRIDADRGGGTARESDPDDGVALVRRSAPSALGMNRVLGVDRAIDGLSDRTLTLDAASAAVRGAAALRPANLLLFTAACVVGACCLAIIFGVSRWEPLAVIAVSAGVGAVLRRGLAAWGASNFWQVGLAALVAGVLGSLAVDVGFSSDLRLAVVCPCMILVPGPHILNGSFDLAALRLPLGLSRLTFATVTLLSIGAGLIVGLAAGGADLVPDPAGREIPVLLDAVAAGVVAVCYGVFYSAPLRILYWPLLVGAAVHALRWVALTVWQWESWLAAGLACLVAGAVLVPISTRFRVPFAAVGFASVVSLMPGVIIFRALDGLATLSSVTGPDAAQLLVQTVDNANEAWLTVFAMTLGLLVPVSLYAHLERRRVRS</sequence>
<feature type="transmembrane region" description="Helical" evidence="8">
    <location>
        <begin position="426"/>
        <end position="447"/>
    </location>
</feature>
<dbReference type="STRING" id="1619308.B5808_18150"/>
<proteinExistence type="inferred from homology"/>
<evidence type="ECO:0000256" key="4">
    <source>
        <dbReference type="ARBA" id="ARBA00022989"/>
    </source>
</evidence>
<dbReference type="InterPro" id="IPR010619">
    <property type="entry name" value="ThrE-like_N"/>
</dbReference>
<dbReference type="AlphaFoldDB" id="A0A1X9LP28"/>
<evidence type="ECO:0000313" key="9">
    <source>
        <dbReference type="EMBL" id="ARJ06933.1"/>
    </source>
</evidence>
<evidence type="ECO:0000256" key="8">
    <source>
        <dbReference type="SAM" id="Phobius"/>
    </source>
</evidence>
<dbReference type="PANTHER" id="PTHR34390">
    <property type="entry name" value="UPF0442 PROTEIN YJJB-RELATED"/>
    <property type="match status" value="1"/>
</dbReference>
<dbReference type="Pfam" id="PF12821">
    <property type="entry name" value="ThrE_2"/>
    <property type="match status" value="1"/>
</dbReference>
<evidence type="ECO:0000256" key="6">
    <source>
        <dbReference type="ARBA" id="ARBA00034125"/>
    </source>
</evidence>